<accession>L8GEW8</accession>
<dbReference type="Pfam" id="PF00571">
    <property type="entry name" value="CBS"/>
    <property type="match status" value="2"/>
</dbReference>
<dbReference type="RefSeq" id="XP_004333608.1">
    <property type="nucleotide sequence ID" value="XM_004333560.1"/>
</dbReference>
<dbReference type="InterPro" id="IPR000644">
    <property type="entry name" value="CBS_dom"/>
</dbReference>
<dbReference type="AlphaFoldDB" id="L8GEW8"/>
<dbReference type="InterPro" id="IPR050511">
    <property type="entry name" value="AMPK_gamma/SDS23_families"/>
</dbReference>
<dbReference type="STRING" id="1257118.L8GEW8"/>
<feature type="domain" description="CBS" evidence="4">
    <location>
        <begin position="286"/>
        <end position="340"/>
    </location>
</feature>
<keyword evidence="6" id="KW-1185">Reference proteome</keyword>
<evidence type="ECO:0000256" key="1">
    <source>
        <dbReference type="ARBA" id="ARBA00022737"/>
    </source>
</evidence>
<dbReference type="VEuPathDB" id="AmoebaDB:ACA1_258570"/>
<gene>
    <name evidence="5" type="ORF">ACA1_258570</name>
</gene>
<keyword evidence="1" id="KW-0677">Repeat</keyword>
<dbReference type="PROSITE" id="PS51371">
    <property type="entry name" value="CBS"/>
    <property type="match status" value="2"/>
</dbReference>
<sequence>MAFQEPALTADYGLAKRISPKKVGLGHLVQEKQNLLWAKSSASAADVMQLLQSNGLVALPIYDEKRKKFIGVAHIFDVTMALLDGSQGAVDEPKNIVSSEAVIKRATERASQSIGDLLFNDVTECMVCFHCADPIEKAIKPLNAVPHHVLVTMTNEQEENEEQLEAGGVVEGRYRLLSQTDVVRFLSRHQHELERELLDRVLLATIDELGLVADRPVVSCFPAEGKLALDAFNEMKENKVSAVGVCEKGTGRLLYNLAASDLRGMTVQKMHLLLRPVPEFLSQLGSRKLIFPITAQPETRVRDLLENLLAGRSHRAYVIDDQQRPIAVISYTDILSKIIP</sequence>
<reference evidence="5 6" key="1">
    <citation type="journal article" date="2013" name="Genome Biol.">
        <title>Genome of Acanthamoeba castellanii highlights extensive lateral gene transfer and early evolution of tyrosine kinase signaling.</title>
        <authorList>
            <person name="Clarke M."/>
            <person name="Lohan A.J."/>
            <person name="Liu B."/>
            <person name="Lagkouvardos I."/>
            <person name="Roy S."/>
            <person name="Zafar N."/>
            <person name="Bertelli C."/>
            <person name="Schilde C."/>
            <person name="Kianianmomeni A."/>
            <person name="Burglin T.R."/>
            <person name="Frech C."/>
            <person name="Turcotte B."/>
            <person name="Kopec K.O."/>
            <person name="Synnott J.M."/>
            <person name="Choo C."/>
            <person name="Paponov I."/>
            <person name="Finkler A."/>
            <person name="Soon Heng Tan C."/>
            <person name="Hutchins A.P."/>
            <person name="Weinmeier T."/>
            <person name="Rattei T."/>
            <person name="Chu J.S."/>
            <person name="Gimenez G."/>
            <person name="Irimia M."/>
            <person name="Rigden D.J."/>
            <person name="Fitzpatrick D.A."/>
            <person name="Lorenzo-Morales J."/>
            <person name="Bateman A."/>
            <person name="Chiu C.H."/>
            <person name="Tang P."/>
            <person name="Hegemann P."/>
            <person name="Fromm H."/>
            <person name="Raoult D."/>
            <person name="Greub G."/>
            <person name="Miranda-Saavedra D."/>
            <person name="Chen N."/>
            <person name="Nash P."/>
            <person name="Ginger M.L."/>
            <person name="Horn M."/>
            <person name="Schaap P."/>
            <person name="Caler L."/>
            <person name="Loftus B."/>
        </authorList>
    </citation>
    <scope>NUCLEOTIDE SEQUENCE [LARGE SCALE GENOMIC DNA]</scope>
    <source>
        <strain evidence="5 6">Neff</strain>
    </source>
</reference>
<proteinExistence type="predicted"/>
<feature type="domain" description="CBS" evidence="4">
    <location>
        <begin position="30"/>
        <end position="90"/>
    </location>
</feature>
<dbReference type="Proteomes" id="UP000011083">
    <property type="component" value="Unassembled WGS sequence"/>
</dbReference>
<dbReference type="GeneID" id="14912074"/>
<protein>
    <submittedName>
        <fullName evidence="5">CBS domain containing protein</fullName>
    </submittedName>
</protein>
<dbReference type="OrthoDB" id="449052at2759"/>
<dbReference type="SUPFAM" id="SSF54631">
    <property type="entry name" value="CBS-domain pair"/>
    <property type="match status" value="2"/>
</dbReference>
<keyword evidence="2 3" id="KW-0129">CBS domain</keyword>
<evidence type="ECO:0000256" key="2">
    <source>
        <dbReference type="ARBA" id="ARBA00023122"/>
    </source>
</evidence>
<dbReference type="PANTHER" id="PTHR13780:SF128">
    <property type="entry name" value="CBS DOMAIN-CONTAINING PROTEIN"/>
    <property type="match status" value="1"/>
</dbReference>
<organism evidence="5 6">
    <name type="scientific">Acanthamoeba castellanii (strain ATCC 30010 / Neff)</name>
    <dbReference type="NCBI Taxonomy" id="1257118"/>
    <lineage>
        <taxon>Eukaryota</taxon>
        <taxon>Amoebozoa</taxon>
        <taxon>Discosea</taxon>
        <taxon>Longamoebia</taxon>
        <taxon>Centramoebida</taxon>
        <taxon>Acanthamoebidae</taxon>
        <taxon>Acanthamoeba</taxon>
    </lineage>
</organism>
<evidence type="ECO:0000259" key="4">
    <source>
        <dbReference type="PROSITE" id="PS51371"/>
    </source>
</evidence>
<dbReference type="EMBL" id="KB008148">
    <property type="protein sequence ID" value="ELR11595.1"/>
    <property type="molecule type" value="Genomic_DNA"/>
</dbReference>
<evidence type="ECO:0000313" key="6">
    <source>
        <dbReference type="Proteomes" id="UP000011083"/>
    </source>
</evidence>
<dbReference type="InterPro" id="IPR046342">
    <property type="entry name" value="CBS_dom_sf"/>
</dbReference>
<dbReference type="KEGG" id="acan:ACA1_258570"/>
<dbReference type="PANTHER" id="PTHR13780">
    <property type="entry name" value="AMP-ACTIVATED PROTEIN KINASE, GAMMA REGULATORY SUBUNIT"/>
    <property type="match status" value="1"/>
</dbReference>
<dbReference type="Gene3D" id="3.10.580.10">
    <property type="entry name" value="CBS-domain"/>
    <property type="match status" value="2"/>
</dbReference>
<evidence type="ECO:0000313" key="5">
    <source>
        <dbReference type="EMBL" id="ELR11595.1"/>
    </source>
</evidence>
<evidence type="ECO:0000256" key="3">
    <source>
        <dbReference type="PROSITE-ProRule" id="PRU00703"/>
    </source>
</evidence>
<dbReference type="SMART" id="SM00116">
    <property type="entry name" value="CBS"/>
    <property type="match status" value="2"/>
</dbReference>
<name>L8GEW8_ACACF</name>